<dbReference type="Pfam" id="PF19050">
    <property type="entry name" value="PhoD_2"/>
    <property type="match status" value="2"/>
</dbReference>
<organism evidence="3 4">
    <name type="scientific">Neurospora intermedia</name>
    <dbReference type="NCBI Taxonomy" id="5142"/>
    <lineage>
        <taxon>Eukaryota</taxon>
        <taxon>Fungi</taxon>
        <taxon>Dikarya</taxon>
        <taxon>Ascomycota</taxon>
        <taxon>Pezizomycotina</taxon>
        <taxon>Sordariomycetes</taxon>
        <taxon>Sordariomycetidae</taxon>
        <taxon>Sordariales</taxon>
        <taxon>Sordariaceae</taxon>
        <taxon>Neurospora</taxon>
    </lineage>
</organism>
<feature type="compositionally biased region" description="Low complexity" evidence="1">
    <location>
        <begin position="501"/>
        <end position="512"/>
    </location>
</feature>
<evidence type="ECO:0000256" key="1">
    <source>
        <dbReference type="SAM" id="MobiDB-lite"/>
    </source>
</evidence>
<feature type="compositionally biased region" description="Polar residues" evidence="1">
    <location>
        <begin position="513"/>
        <end position="522"/>
    </location>
</feature>
<feature type="compositionally biased region" description="Low complexity" evidence="1">
    <location>
        <begin position="63"/>
        <end position="76"/>
    </location>
</feature>
<evidence type="ECO:0000313" key="4">
    <source>
        <dbReference type="Proteomes" id="UP001451303"/>
    </source>
</evidence>
<reference evidence="3 4" key="1">
    <citation type="submission" date="2023-09" db="EMBL/GenBank/DDBJ databases">
        <title>Multi-omics analysis of a traditional fermented food reveals byproduct-associated fungal strains for waste-to-food upcycling.</title>
        <authorList>
            <consortium name="Lawrence Berkeley National Laboratory"/>
            <person name="Rekdal V.M."/>
            <person name="Villalobos-Escobedo J.M."/>
            <person name="Rodriguez-Valeron N."/>
            <person name="Garcia M.O."/>
            <person name="Vasquez D.P."/>
            <person name="Damayanti I."/>
            <person name="Sorensen P.M."/>
            <person name="Baidoo E.E."/>
            <person name="De Carvalho A.C."/>
            <person name="Riley R."/>
            <person name="Lipzen A."/>
            <person name="He G."/>
            <person name="Yan M."/>
            <person name="Haridas S."/>
            <person name="Daum C."/>
            <person name="Yoshinaga Y."/>
            <person name="Ng V."/>
            <person name="Grigoriev I.V."/>
            <person name="Munk R."/>
            <person name="Nuraida L."/>
            <person name="Wijaya C.H."/>
            <person name="Morales P.-C."/>
            <person name="Keasling J.D."/>
        </authorList>
    </citation>
    <scope>NUCLEOTIDE SEQUENCE [LARGE SCALE GENOMIC DNA]</scope>
    <source>
        <strain evidence="3 4">FGSC 2613</strain>
    </source>
</reference>
<sequence length="1725" mass="191004">MSAPYWGQLPPLATVARSRRMSGDVTPTTPSDSRQSFDIHSQSRQRPDRNSVQTTRSEVQTDSNSSPFASPTTPSFMGHGPAPPPAPVPYGAGNQYPPELLEKRLRRRSQNQDYDLDYALDTGPPPPVVPEAPTGPPMSYRYPAAIAEQQNSYLNSSPGSSPLTQDVGSAGYHQNQTSAGEQQVSRETSDASTSWRPQRIVNGSTRWANMPPSAGANSHRHRVSGLDQPLQRSTRRSSASQPATRQRMFADDRSPLQRLQLTLDSIAKEESGEGPTPQAEATDGPTRKGAPENSAYEQTEVKTISPQAPVQIQQVALAFQRQDQPSQTMPVSSTTSTRPDQGSAAAKGPLSQNPPEEGRTYGANGGRVARTQVPDPRIPMNAAVRTSNLPQRNLSFRERAANQEAKLPNGINEALGPMPAPRKVVKKPVAEPWPRQSQEKQETQGSAEVRDHQPVEDTVERAVKDDQSQQFGNITIGASAEPARVPLASQRKTDQMLGRAPIQQPQQYTTPTERQIQVQTEPDPQPPVESPIIPAETPQATTERMPMRGPNHPHPPNYQHQHQHQARRDVRRDDQGRDLRRDRDDAEPGHHISNILYHAREDLEPGQGEFQPTKYLEEWKNGTVGTLGGPLLDLGNVSPAGDKGAPQFRRRGTGGLRPRRGEAFDGEYDDTYAPTRFKPPLYLKCGPLLRFCGIRHDRVATRSPKPGAVLEKEIWRGSVMIVTSDADSSYDIAPTLRLFAQPVELLPPPPKIIHGDEPLAAEYVDPIAGHPKLGRKGETLYVRPVDHLDEGRDLSRDETDNGLFEKSRSAPESLPAGVTDPPGSFNARKKRARIDGEKVGKYKDVRGFRLHAERGYTFWRFNIEVELREKQQRIAYRINRGPATGFWVPAKGQAMNIMFHSCNGFSLSVDPNQFSGPDPMWRDVLNTHQSQPFHVMIGGGDQIYNDKCMQETQLFKEWLLIKNPVHKKDIPFSAEMQDELERFYLDRYAMWFSQGLFSMAASQIPMVNMYDDHDIIDGFGSYPHSFMNSPVFSGLGNVAFKYYMLFQHQSVVDETEKSEPSWILGDKPGPYIHEVSRSMFMFLGAKVALLAVDARTERTREEVIREDTWKRIMDRCYGEIENGKVEHLLVLLGVPVAYPRLVWLENILTSRLMDPVKALGKAGLFKNLLNHFDGGVEVLDDLDDHWTAKNHKEERAIVIEDLQDLAADKSVRVTILSGDVHLAAIGQFYSNPKLNIPKDKDFRYMPNVISSAIVNAPPSDMLADVLNKRNKVHHFDRDTDEDMIPMFQQGVDGKPRNNKHLLPHRNWCSIRLYNPENTPDSTPGQSVTGINAYGLPLNGPSLLRRLSLSKTRSQSGPTYRGPDSVRDRTRPPISNALLRTLSRRGPSASADQVVPGGRGSPAAAGKPPGLLKRTLSGSSISGKVDDFFRRRDSNSSQRPRMGDEGIDGTWVPESDAEQAVYDDYAHVGDEYNIPKIRGGIRDGMSARVGLRGGGGDYYPTPPVPAGTGGDEFIAGDESYFTAKPVSDHNRGVSTGGEYPSSPMTSFSNTGRGGPTGMGMGIFQSQATSASLPERDFAPSQPSPRSGGSMFRSRTTGGDTRTIKRGDAIPRIMADGALEITLNMEISPRDPGGSTVPYRLLVPKLSYEYEGEDHDHDHDPEMNAMVGEERTSSPGQVQTLESRQREETRTEMGMEMGMVMGMEEKPITSGGGGLRRLLSLKRNGRR</sequence>
<feature type="compositionally biased region" description="Polar residues" evidence="1">
    <location>
        <begin position="295"/>
        <end position="307"/>
    </location>
</feature>
<feature type="region of interest" description="Disordered" evidence="1">
    <location>
        <begin position="404"/>
        <end position="592"/>
    </location>
</feature>
<feature type="region of interest" description="Disordered" evidence="1">
    <location>
        <begin position="1702"/>
        <end position="1725"/>
    </location>
</feature>
<feature type="domain" description="PhoD-like phosphatase" evidence="2">
    <location>
        <begin position="894"/>
        <end position="1148"/>
    </location>
</feature>
<feature type="compositionally biased region" description="Basic and acidic residues" evidence="1">
    <location>
        <begin position="791"/>
        <end position="809"/>
    </location>
</feature>
<evidence type="ECO:0000313" key="3">
    <source>
        <dbReference type="EMBL" id="KAL0474423.1"/>
    </source>
</evidence>
<feature type="compositionally biased region" description="Gly residues" evidence="1">
    <location>
        <begin position="1550"/>
        <end position="1559"/>
    </location>
</feature>
<dbReference type="Gene3D" id="3.60.21.70">
    <property type="entry name" value="PhoD-like phosphatase"/>
    <property type="match status" value="1"/>
</dbReference>
<feature type="compositionally biased region" description="Basic and acidic residues" evidence="1">
    <location>
        <begin position="1423"/>
        <end position="1433"/>
    </location>
</feature>
<accession>A0ABR3DRA2</accession>
<dbReference type="CDD" id="cd07389">
    <property type="entry name" value="MPP_PhoD"/>
    <property type="match status" value="1"/>
</dbReference>
<dbReference type="Proteomes" id="UP001451303">
    <property type="component" value="Unassembled WGS sequence"/>
</dbReference>
<dbReference type="InterPro" id="IPR018946">
    <property type="entry name" value="PhoD-like_MPP"/>
</dbReference>
<feature type="region of interest" description="Disordered" evidence="1">
    <location>
        <begin position="791"/>
        <end position="828"/>
    </location>
</feature>
<feature type="region of interest" description="Disordered" evidence="1">
    <location>
        <begin position="1667"/>
        <end position="1686"/>
    </location>
</feature>
<proteinExistence type="predicted"/>
<feature type="compositionally biased region" description="Polar residues" evidence="1">
    <location>
        <begin position="230"/>
        <end position="244"/>
    </location>
</feature>
<feature type="compositionally biased region" description="Polar residues" evidence="1">
    <location>
        <begin position="1671"/>
        <end position="1680"/>
    </location>
</feature>
<dbReference type="PANTHER" id="PTHR46689">
    <property type="entry name" value="MEMBRANE PROTEIN, PUTATIVE-RELATED"/>
    <property type="match status" value="1"/>
</dbReference>
<feature type="region of interest" description="Disordered" evidence="1">
    <location>
        <begin position="1524"/>
        <end position="1602"/>
    </location>
</feature>
<name>A0ABR3DRA2_NEUIN</name>
<feature type="compositionally biased region" description="Basic and acidic residues" evidence="1">
    <location>
        <begin position="566"/>
        <end position="590"/>
    </location>
</feature>
<feature type="compositionally biased region" description="Polar residues" evidence="1">
    <location>
        <begin position="148"/>
        <end position="207"/>
    </location>
</feature>
<feature type="region of interest" description="Disordered" evidence="1">
    <location>
        <begin position="320"/>
        <end position="392"/>
    </location>
</feature>
<feature type="compositionally biased region" description="Polar residues" evidence="1">
    <location>
        <begin position="25"/>
        <end position="62"/>
    </location>
</feature>
<comment type="caution">
    <text evidence="3">The sequence shown here is derived from an EMBL/GenBank/DDBJ whole genome shotgun (WGS) entry which is preliminary data.</text>
</comment>
<evidence type="ECO:0000259" key="2">
    <source>
        <dbReference type="Pfam" id="PF19050"/>
    </source>
</evidence>
<feature type="compositionally biased region" description="Pro residues" evidence="1">
    <location>
        <begin position="123"/>
        <end position="136"/>
    </location>
</feature>
<gene>
    <name evidence="3" type="ORF">QR685DRAFT_567369</name>
</gene>
<feature type="domain" description="PhoD-like phosphatase" evidence="2">
    <location>
        <begin position="1156"/>
        <end position="1321"/>
    </location>
</feature>
<feature type="region of interest" description="Disordered" evidence="1">
    <location>
        <begin position="1349"/>
        <end position="1450"/>
    </location>
</feature>
<feature type="compositionally biased region" description="Basic and acidic residues" evidence="1">
    <location>
        <begin position="437"/>
        <end position="467"/>
    </location>
</feature>
<dbReference type="InterPro" id="IPR043904">
    <property type="entry name" value="PhoD_2-like"/>
</dbReference>
<dbReference type="PANTHER" id="PTHR46689:SF1">
    <property type="entry name" value="PHOD-LIKE PHOSPHATASE DOMAIN-CONTAINING PROTEIN"/>
    <property type="match status" value="1"/>
</dbReference>
<feature type="region of interest" description="Disordered" evidence="1">
    <location>
        <begin position="1"/>
        <end position="307"/>
    </location>
</feature>
<keyword evidence="4" id="KW-1185">Reference proteome</keyword>
<dbReference type="InterPro" id="IPR038607">
    <property type="entry name" value="PhoD-like_sf"/>
</dbReference>
<feature type="compositionally biased region" description="Polar residues" evidence="1">
    <location>
        <begin position="321"/>
        <end position="340"/>
    </location>
</feature>
<protein>
    <recommendedName>
        <fullName evidence="2">PhoD-like phosphatase domain-containing protein</fullName>
    </recommendedName>
</protein>
<feature type="region of interest" description="Disordered" evidence="1">
    <location>
        <begin position="638"/>
        <end position="667"/>
    </location>
</feature>
<dbReference type="EMBL" id="JAVLET010000001">
    <property type="protein sequence ID" value="KAL0474423.1"/>
    <property type="molecule type" value="Genomic_DNA"/>
</dbReference>